<dbReference type="Gene3D" id="3.30.40.10">
    <property type="entry name" value="Zinc/RING finger domain, C3HC4 (zinc finger)"/>
    <property type="match status" value="1"/>
</dbReference>
<comment type="caution">
    <text evidence="5">The sequence shown here is derived from an EMBL/GenBank/DDBJ whole genome shotgun (WGS) entry which is preliminary data.</text>
</comment>
<keyword evidence="3" id="KW-0472">Membrane</keyword>
<keyword evidence="2" id="KW-0862">Zinc</keyword>
<dbReference type="Proteomes" id="UP000288216">
    <property type="component" value="Unassembled WGS sequence"/>
</dbReference>
<dbReference type="STRING" id="75743.A0A401Q234"/>
<evidence type="ECO:0000313" key="6">
    <source>
        <dbReference type="Proteomes" id="UP000288216"/>
    </source>
</evidence>
<dbReference type="SUPFAM" id="SSF57850">
    <property type="entry name" value="RING/U-box"/>
    <property type="match status" value="1"/>
</dbReference>
<keyword evidence="3" id="KW-1133">Transmembrane helix</keyword>
<keyword evidence="6" id="KW-1185">Reference proteome</keyword>
<evidence type="ECO:0000313" key="5">
    <source>
        <dbReference type="EMBL" id="GCB79489.1"/>
    </source>
</evidence>
<feature type="domain" description="UBP-type" evidence="4">
    <location>
        <begin position="1"/>
        <end position="100"/>
    </location>
</feature>
<dbReference type="SMART" id="SM00290">
    <property type="entry name" value="ZnF_UBP"/>
    <property type="match status" value="1"/>
</dbReference>
<keyword evidence="1" id="KW-0833">Ubl conjugation pathway</keyword>
<dbReference type="AlphaFoldDB" id="A0A401Q234"/>
<protein>
    <recommendedName>
        <fullName evidence="4">UBP-type domain-containing protein</fullName>
    </recommendedName>
</protein>
<dbReference type="EMBL" id="BFAA01014666">
    <property type="protein sequence ID" value="GCB79489.1"/>
    <property type="molecule type" value="Genomic_DNA"/>
</dbReference>
<dbReference type="PROSITE" id="PS50271">
    <property type="entry name" value="ZF_UBP"/>
    <property type="match status" value="1"/>
</dbReference>
<dbReference type="InterPro" id="IPR013083">
    <property type="entry name" value="Znf_RING/FYVE/PHD"/>
</dbReference>
<organism evidence="5 6">
    <name type="scientific">Scyliorhinus torazame</name>
    <name type="common">Cloudy catshark</name>
    <name type="synonym">Catulus torazame</name>
    <dbReference type="NCBI Taxonomy" id="75743"/>
    <lineage>
        <taxon>Eukaryota</taxon>
        <taxon>Metazoa</taxon>
        <taxon>Chordata</taxon>
        <taxon>Craniata</taxon>
        <taxon>Vertebrata</taxon>
        <taxon>Chondrichthyes</taxon>
        <taxon>Elasmobranchii</taxon>
        <taxon>Galeomorphii</taxon>
        <taxon>Galeoidea</taxon>
        <taxon>Carcharhiniformes</taxon>
        <taxon>Scyliorhinidae</taxon>
        <taxon>Scyliorhinus</taxon>
    </lineage>
</organism>
<evidence type="ECO:0000256" key="2">
    <source>
        <dbReference type="PROSITE-ProRule" id="PRU00502"/>
    </source>
</evidence>
<keyword evidence="3" id="KW-0812">Transmembrane</keyword>
<dbReference type="InterPro" id="IPR001607">
    <property type="entry name" value="Znf_UBP"/>
</dbReference>
<name>A0A401Q234_SCYTO</name>
<sequence>MNDGVEVCRSNKSPWVCLMCSSVHCGRYVNGHAKKHYEDAQINSNNIKKSEKHEKEKLQHAVCMDCSSYSTYWYVKVKHQVLMQGCNKFFALLLMYTLVCRTGSILIFNAEYD</sequence>
<keyword evidence="2" id="KW-0863">Zinc-finger</keyword>
<feature type="transmembrane region" description="Helical" evidence="3">
    <location>
        <begin position="89"/>
        <end position="108"/>
    </location>
</feature>
<evidence type="ECO:0000259" key="4">
    <source>
        <dbReference type="PROSITE" id="PS50271"/>
    </source>
</evidence>
<proteinExistence type="predicted"/>
<dbReference type="GO" id="GO:0008270">
    <property type="term" value="F:zinc ion binding"/>
    <property type="evidence" value="ECO:0007669"/>
    <property type="project" value="UniProtKB-KW"/>
</dbReference>
<evidence type="ECO:0000256" key="1">
    <source>
        <dbReference type="ARBA" id="ARBA00022786"/>
    </source>
</evidence>
<dbReference type="Pfam" id="PF02148">
    <property type="entry name" value="zf-UBP"/>
    <property type="match status" value="1"/>
</dbReference>
<accession>A0A401Q234</accession>
<reference evidence="5 6" key="1">
    <citation type="journal article" date="2018" name="Nat. Ecol. Evol.">
        <title>Shark genomes provide insights into elasmobranch evolution and the origin of vertebrates.</title>
        <authorList>
            <person name="Hara Y"/>
            <person name="Yamaguchi K"/>
            <person name="Onimaru K"/>
            <person name="Kadota M"/>
            <person name="Koyanagi M"/>
            <person name="Keeley SD"/>
            <person name="Tatsumi K"/>
            <person name="Tanaka K"/>
            <person name="Motone F"/>
            <person name="Kageyama Y"/>
            <person name="Nozu R"/>
            <person name="Adachi N"/>
            <person name="Nishimura O"/>
            <person name="Nakagawa R"/>
            <person name="Tanegashima C"/>
            <person name="Kiyatake I"/>
            <person name="Matsumoto R"/>
            <person name="Murakumo K"/>
            <person name="Nishida K"/>
            <person name="Terakita A"/>
            <person name="Kuratani S"/>
            <person name="Sato K"/>
            <person name="Hyodo S Kuraku.S."/>
        </authorList>
    </citation>
    <scope>NUCLEOTIDE SEQUENCE [LARGE SCALE GENOMIC DNA]</scope>
</reference>
<dbReference type="OrthoDB" id="21192at2759"/>
<evidence type="ECO:0000256" key="3">
    <source>
        <dbReference type="SAM" id="Phobius"/>
    </source>
</evidence>
<keyword evidence="2" id="KW-0479">Metal-binding</keyword>
<gene>
    <name evidence="5" type="ORF">scyTo_0019552</name>
</gene>